<dbReference type="PANTHER" id="PTHR31111:SF65">
    <property type="entry name" value="F-BOX DOMAIN-CONTAINING PROTEIN"/>
    <property type="match status" value="1"/>
</dbReference>
<proteinExistence type="predicted"/>
<dbReference type="Pfam" id="PF00646">
    <property type="entry name" value="F-box"/>
    <property type="match status" value="1"/>
</dbReference>
<dbReference type="InterPro" id="IPR017451">
    <property type="entry name" value="F-box-assoc_interact_dom"/>
</dbReference>
<dbReference type="OrthoDB" id="605328at2759"/>
<dbReference type="Gene3D" id="1.20.1280.50">
    <property type="match status" value="1"/>
</dbReference>
<gene>
    <name evidence="2" type="ORF">MERR_LOCUS5700</name>
</gene>
<evidence type="ECO:0000313" key="3">
    <source>
        <dbReference type="Proteomes" id="UP000467841"/>
    </source>
</evidence>
<dbReference type="AlphaFoldDB" id="A0A6D2HQS0"/>
<dbReference type="SUPFAM" id="SSF81383">
    <property type="entry name" value="F-box domain"/>
    <property type="match status" value="1"/>
</dbReference>
<reference evidence="2" key="1">
    <citation type="submission" date="2020-01" db="EMBL/GenBank/DDBJ databases">
        <authorList>
            <person name="Mishra B."/>
        </authorList>
    </citation>
    <scope>NUCLEOTIDE SEQUENCE [LARGE SCALE GENOMIC DNA]</scope>
</reference>
<dbReference type="Pfam" id="PF08268">
    <property type="entry name" value="FBA_3"/>
    <property type="match status" value="2"/>
</dbReference>
<dbReference type="InterPro" id="IPR036047">
    <property type="entry name" value="F-box-like_dom_sf"/>
</dbReference>
<dbReference type="EMBL" id="CACVBM020000388">
    <property type="protein sequence ID" value="CAA7018465.1"/>
    <property type="molecule type" value="Genomic_DNA"/>
</dbReference>
<name>A0A6D2HQS0_9BRAS</name>
<dbReference type="PANTHER" id="PTHR31111">
    <property type="entry name" value="BNAA05G37150D PROTEIN-RELATED"/>
    <property type="match status" value="1"/>
</dbReference>
<comment type="caution">
    <text evidence="2">The sequence shown here is derived from an EMBL/GenBank/DDBJ whole genome shotgun (WGS) entry which is preliminary data.</text>
</comment>
<dbReference type="SMART" id="SM00256">
    <property type="entry name" value="FBOX"/>
    <property type="match status" value="1"/>
</dbReference>
<evidence type="ECO:0000259" key="1">
    <source>
        <dbReference type="SMART" id="SM00256"/>
    </source>
</evidence>
<protein>
    <recommendedName>
        <fullName evidence="1">F-box domain-containing protein</fullName>
    </recommendedName>
</protein>
<keyword evidence="3" id="KW-1185">Reference proteome</keyword>
<dbReference type="NCBIfam" id="TIGR01640">
    <property type="entry name" value="F_box_assoc_1"/>
    <property type="match status" value="1"/>
</dbReference>
<evidence type="ECO:0000313" key="2">
    <source>
        <dbReference type="EMBL" id="CAA7018465.1"/>
    </source>
</evidence>
<feature type="domain" description="F-box" evidence="1">
    <location>
        <begin position="18"/>
        <end position="58"/>
    </location>
</feature>
<dbReference type="Proteomes" id="UP000467841">
    <property type="component" value="Unassembled WGS sequence"/>
</dbReference>
<dbReference type="InterPro" id="IPR001810">
    <property type="entry name" value="F-box_dom"/>
</dbReference>
<accession>A0A6D2HQS0</accession>
<organism evidence="2 3">
    <name type="scientific">Microthlaspi erraticum</name>
    <dbReference type="NCBI Taxonomy" id="1685480"/>
    <lineage>
        <taxon>Eukaryota</taxon>
        <taxon>Viridiplantae</taxon>
        <taxon>Streptophyta</taxon>
        <taxon>Embryophyta</taxon>
        <taxon>Tracheophyta</taxon>
        <taxon>Spermatophyta</taxon>
        <taxon>Magnoliopsida</taxon>
        <taxon>eudicotyledons</taxon>
        <taxon>Gunneridae</taxon>
        <taxon>Pentapetalae</taxon>
        <taxon>rosids</taxon>
        <taxon>malvids</taxon>
        <taxon>Brassicales</taxon>
        <taxon>Brassicaceae</taxon>
        <taxon>Coluteocarpeae</taxon>
        <taxon>Microthlaspi</taxon>
    </lineage>
</organism>
<dbReference type="InterPro" id="IPR013187">
    <property type="entry name" value="F-box-assoc_dom_typ3"/>
</dbReference>
<sequence>MEKLKQKKKKKVSESYQIPSDLLLDIFSRVPGKSVGRFRCLSKFWRSKLGLRYFTKLFRTNSLACPRLLFSIRVDENLLFFSSPQPQNPVDNSSLVATRYRMKFRKNLPYRVSPPLSGSVFLHRRGRKERVICNPITGESITLPKKKDYYGRGANTHWVLTLGTRKLKWRKTVKCKQHEARYGGIGINGVLYYRAYYVQSSMIVCFDFSSEKFRFVKLHEEMSDGTLINYKGNLGLLVKHEREVVLWVLEKDGGKHKWSQSISVSINDEIGIHFIIVGMTGAGEIVFVPYHREDPFYLVYYNIERNTFARVNGHIQGSEEFKNRKILVTTFLDYAENMKLL</sequence>